<protein>
    <submittedName>
        <fullName evidence="2">Uncharacterized protein</fullName>
    </submittedName>
</protein>
<dbReference type="AlphaFoldDB" id="A0AAE9AAA4"/>
<dbReference type="Proteomes" id="UP000827892">
    <property type="component" value="Chromosome IV"/>
</dbReference>
<sequence length="335" mass="37778">MNADKKKFYLAARRKEIDGVMNLVIVDPWTGERYENNEVELRNKYNIQLGDFLHAKVDGNNQLCEFGRTEHSANILVKVEGNVAFVTNLMSKLNLVYETLVFQNKLFGDSICHDSNLPQGDYKIRLNLLDTPLPLKPGRVIHFEATSPEPKIQKVITGAGFAAPPAENKIIGEGFAQAGKREEPVKNRAVVLSKVDKPIGTHYYLWNLDSKTEGLFVSNAHSLEPGHFFTGIFKKKPDGKCTCLKYEKPLEPAPFTGGIRPNGKIYFTVKIDKYEPAKGNMKYAHAMAKYIGEVLEGETDATKLSKEFNGRMVNIQRRGIEQKDFVWVITEILDN</sequence>
<gene>
    <name evidence="1" type="ORF">L3Y34_003803</name>
    <name evidence="2" type="ORF">L3Y34_003810</name>
</gene>
<dbReference type="PANTHER" id="PTHR21516:SF8">
    <property type="entry name" value="FHA DOMAIN-CONTAINING PROTEIN-RELATED"/>
    <property type="match status" value="1"/>
</dbReference>
<evidence type="ECO:0000313" key="1">
    <source>
        <dbReference type="EMBL" id="ULT94603.1"/>
    </source>
</evidence>
<dbReference type="EMBL" id="CP090894">
    <property type="protein sequence ID" value="ULT94603.1"/>
    <property type="molecule type" value="Genomic_DNA"/>
</dbReference>
<evidence type="ECO:0000313" key="2">
    <source>
        <dbReference type="EMBL" id="ULT94611.1"/>
    </source>
</evidence>
<dbReference type="PANTHER" id="PTHR21516">
    <property type="entry name" value="AAA_LID_7 DOMAIN-CONTAINING PROTEIN-RELATED-RELATED"/>
    <property type="match status" value="1"/>
</dbReference>
<evidence type="ECO:0000313" key="3">
    <source>
        <dbReference type="Proteomes" id="UP000827892"/>
    </source>
</evidence>
<dbReference type="Pfam" id="PF03312">
    <property type="entry name" value="DUF272"/>
    <property type="match status" value="1"/>
</dbReference>
<proteinExistence type="predicted"/>
<organism evidence="2 3">
    <name type="scientific">Caenorhabditis briggsae</name>
    <dbReference type="NCBI Taxonomy" id="6238"/>
    <lineage>
        <taxon>Eukaryota</taxon>
        <taxon>Metazoa</taxon>
        <taxon>Ecdysozoa</taxon>
        <taxon>Nematoda</taxon>
        <taxon>Chromadorea</taxon>
        <taxon>Rhabditida</taxon>
        <taxon>Rhabditina</taxon>
        <taxon>Rhabditomorpha</taxon>
        <taxon>Rhabditoidea</taxon>
        <taxon>Rhabditidae</taxon>
        <taxon>Peloderinae</taxon>
        <taxon>Caenorhabditis</taxon>
    </lineage>
</organism>
<dbReference type="InterPro" id="IPR004987">
    <property type="entry name" value="DUF272"/>
</dbReference>
<dbReference type="OMA" id="PIGTHYY"/>
<accession>A0AAE9AAA4</accession>
<dbReference type="EMBL" id="CP090894">
    <property type="protein sequence ID" value="ULT94611.1"/>
    <property type="molecule type" value="Genomic_DNA"/>
</dbReference>
<name>A0AAE9AAA4_CAEBR</name>
<reference evidence="2 3" key="1">
    <citation type="submission" date="2022-05" db="EMBL/GenBank/DDBJ databases">
        <title>Chromosome-level reference genomes for two strains of Caenorhabditis briggsae: an improved platform for comparative genomics.</title>
        <authorList>
            <person name="Stevens L."/>
            <person name="Andersen E.C."/>
        </authorList>
    </citation>
    <scope>NUCLEOTIDE SEQUENCE [LARGE SCALE GENOMIC DNA]</scope>
    <source>
        <strain evidence="2">QX1410_ONT</strain>
        <tissue evidence="2">Whole-organism</tissue>
    </source>
</reference>